<dbReference type="InterPro" id="IPR016208">
    <property type="entry name" value="Ald_Oxase/xanthine_DH-like"/>
</dbReference>
<sequence length="697" mass="73521">MTVTGTPVARLEGRDKVTGAARYAAEYRDVGGEPAHAAIVGAAVPAGRVLDVDRASALTLPGVLAVLWHGNAPTIGSAGDGELQVLQSDVVAYRGQIVAVVVAETSEQATYAASVLDVTYESRQCDNELREHHPGIYAPEQVNAGFDTDVVTGEPERRFEESAVCVDVRYTTPPEHNAPMEPHASIAAWSEDGSTLTVWDSTQAPSGVAGDLADLFGVDSDAVRVIARHVGGGFGSKGSTRPNAVVAAMASSVVGRPVSFPVPRRSTFDFVGYRTPTIQRVRLSADANGSMTALLHDSLQQTSTVMEYVEQTSEGSRHVYDIDDVSTTHRAVALDVGTPRWMRAPGEAPGMFALECAVDELAHALGTDPVELRLRNEPSVDPADGHPYSSRTVRAVFEEGARRFGWSGRDPRPAVRREGRTLVGTGVAMATYPAMTSPSTARATVRDDGTVDVSVAASDIGTGARTVLAQIAADALEVALDRVHIHVGDSALPTAPGAGGSSGTSSWGWAVTKACRALRSDGDLSPGATATADTTDDLEERAALARQAFGAHFAEVHVDVDTGEVRVTRMLGVFSVGRVLNPRLARSQLLGGMVFGIGMALMEEGIVDRRHGGFLNADLAEYHLPVDADVADIEAIWVEEHDDDLNPMGSKGIGEIGIVGSPAAIANAVFHACGVRVRDLPITLDTLIERMDPALRL</sequence>
<evidence type="ECO:0000313" key="4">
    <source>
        <dbReference type="EMBL" id="MBM7413924.1"/>
    </source>
</evidence>
<dbReference type="PANTHER" id="PTHR11908:SF132">
    <property type="entry name" value="ALDEHYDE OXIDASE 1-RELATED"/>
    <property type="match status" value="1"/>
</dbReference>
<dbReference type="InterPro" id="IPR008274">
    <property type="entry name" value="AldOxase/xan_DH_MoCoBD1"/>
</dbReference>
<keyword evidence="5" id="KW-1185">Reference proteome</keyword>
<dbReference type="InterPro" id="IPR000674">
    <property type="entry name" value="Ald_Oxase/Xan_DH_a/b"/>
</dbReference>
<dbReference type="Pfam" id="PF02738">
    <property type="entry name" value="MoCoBD_1"/>
    <property type="match status" value="1"/>
</dbReference>
<dbReference type="PANTHER" id="PTHR11908">
    <property type="entry name" value="XANTHINE DEHYDROGENASE"/>
    <property type="match status" value="1"/>
</dbReference>
<dbReference type="RefSeq" id="WP_204866661.1">
    <property type="nucleotide sequence ID" value="NZ_JAFBBK010000001.1"/>
</dbReference>
<organism evidence="4 5">
    <name type="scientific">Rhodococcoides corynebacterioides</name>
    <dbReference type="NCBI Taxonomy" id="53972"/>
    <lineage>
        <taxon>Bacteria</taxon>
        <taxon>Bacillati</taxon>
        <taxon>Actinomycetota</taxon>
        <taxon>Actinomycetes</taxon>
        <taxon>Mycobacteriales</taxon>
        <taxon>Nocardiaceae</taxon>
        <taxon>Rhodococcoides</taxon>
    </lineage>
</organism>
<dbReference type="InterPro" id="IPR036856">
    <property type="entry name" value="Ald_Oxase/Xan_DH_a/b_sf"/>
</dbReference>
<evidence type="ECO:0000256" key="1">
    <source>
        <dbReference type="ARBA" id="ARBA00022505"/>
    </source>
</evidence>
<evidence type="ECO:0000313" key="5">
    <source>
        <dbReference type="Proteomes" id="UP000703038"/>
    </source>
</evidence>
<dbReference type="Gene3D" id="3.30.365.10">
    <property type="entry name" value="Aldehyde oxidase/xanthine dehydrogenase, molybdopterin binding domain"/>
    <property type="match status" value="4"/>
</dbReference>
<dbReference type="EC" id="1.17.1.4" evidence="4"/>
<keyword evidence="2 4" id="KW-0560">Oxidoreductase</keyword>
<dbReference type="Pfam" id="PF20256">
    <property type="entry name" value="MoCoBD_2"/>
    <property type="match status" value="2"/>
</dbReference>
<dbReference type="Pfam" id="PF01315">
    <property type="entry name" value="Ald_Xan_dh_C"/>
    <property type="match status" value="1"/>
</dbReference>
<protein>
    <submittedName>
        <fullName evidence="4">Xanthine dehydrogenase YagR molybdenum-binding subunit</fullName>
        <ecNumber evidence="4">1.17.1.4</ecNumber>
    </submittedName>
</protein>
<feature type="domain" description="Aldehyde oxidase/xanthine dehydrogenase a/b hammerhead" evidence="3">
    <location>
        <begin position="18"/>
        <end position="124"/>
    </location>
</feature>
<dbReference type="SUPFAM" id="SSF54665">
    <property type="entry name" value="CO dehydrogenase molybdoprotein N-domain-like"/>
    <property type="match status" value="1"/>
</dbReference>
<keyword evidence="1" id="KW-0500">Molybdenum</keyword>
<dbReference type="SUPFAM" id="SSF56003">
    <property type="entry name" value="Molybdenum cofactor-binding domain"/>
    <property type="match status" value="1"/>
</dbReference>
<evidence type="ECO:0000256" key="2">
    <source>
        <dbReference type="ARBA" id="ARBA00023002"/>
    </source>
</evidence>
<accession>A0ABS2KPN0</accession>
<comment type="caution">
    <text evidence="4">The sequence shown here is derived from an EMBL/GenBank/DDBJ whole genome shotgun (WGS) entry which is preliminary data.</text>
</comment>
<reference evidence="4 5" key="1">
    <citation type="submission" date="2021-01" db="EMBL/GenBank/DDBJ databases">
        <title>Genomics of switchgrass bacterial isolates.</title>
        <authorList>
            <person name="Shade A."/>
        </authorList>
    </citation>
    <scope>NUCLEOTIDE SEQUENCE [LARGE SCALE GENOMIC DNA]</scope>
    <source>
        <strain evidence="4 5">PvP111</strain>
    </source>
</reference>
<dbReference type="InterPro" id="IPR046867">
    <property type="entry name" value="AldOxase/xan_DH_MoCoBD2"/>
</dbReference>
<dbReference type="EMBL" id="JAFBBK010000001">
    <property type="protein sequence ID" value="MBM7413924.1"/>
    <property type="molecule type" value="Genomic_DNA"/>
</dbReference>
<evidence type="ECO:0000259" key="3">
    <source>
        <dbReference type="SMART" id="SM01008"/>
    </source>
</evidence>
<gene>
    <name evidence="4" type="ORF">JOE42_000657</name>
</gene>
<dbReference type="SMART" id="SM01008">
    <property type="entry name" value="Ald_Xan_dh_C"/>
    <property type="match status" value="1"/>
</dbReference>
<proteinExistence type="predicted"/>
<dbReference type="GO" id="GO:0004854">
    <property type="term" value="F:xanthine dehydrogenase activity"/>
    <property type="evidence" value="ECO:0007669"/>
    <property type="project" value="UniProtKB-EC"/>
</dbReference>
<dbReference type="Gene3D" id="3.90.1170.50">
    <property type="entry name" value="Aldehyde oxidase/xanthine dehydrogenase, a/b hammerhead"/>
    <property type="match status" value="1"/>
</dbReference>
<dbReference type="InterPro" id="IPR037165">
    <property type="entry name" value="AldOxase/xan_DH_Mopterin-bd_sf"/>
</dbReference>
<dbReference type="Proteomes" id="UP000703038">
    <property type="component" value="Unassembled WGS sequence"/>
</dbReference>
<name>A0ABS2KPN0_9NOCA</name>